<evidence type="ECO:0000256" key="2">
    <source>
        <dbReference type="ARBA" id="ARBA00011238"/>
    </source>
</evidence>
<organism evidence="7 8">
    <name type="scientific">Thermosipho japonicus</name>
    <dbReference type="NCBI Taxonomy" id="90323"/>
    <lineage>
        <taxon>Bacteria</taxon>
        <taxon>Thermotogati</taxon>
        <taxon>Thermotogota</taxon>
        <taxon>Thermotogae</taxon>
        <taxon>Thermotogales</taxon>
        <taxon>Fervidobacteriaceae</taxon>
        <taxon>Thermosipho</taxon>
    </lineage>
</organism>
<comment type="caution">
    <text evidence="7">The sequence shown here is derived from an EMBL/GenBank/DDBJ whole genome shotgun (WGS) entry which is preliminary data.</text>
</comment>
<keyword evidence="8" id="KW-1185">Reference proteome</keyword>
<dbReference type="RefSeq" id="WP_126993181.1">
    <property type="nucleotide sequence ID" value="NZ_JACHEX010000003.1"/>
</dbReference>
<reference evidence="7 8" key="1">
    <citation type="submission" date="2020-08" db="EMBL/GenBank/DDBJ databases">
        <title>Genomic Encyclopedia of Type Strains, Phase IV (KMG-IV): sequencing the most valuable type-strain genomes for metagenomic binning, comparative biology and taxonomic classification.</title>
        <authorList>
            <person name="Goeker M."/>
        </authorList>
    </citation>
    <scope>NUCLEOTIDE SEQUENCE [LARGE SCALE GENOMIC DNA]</scope>
    <source>
        <strain evidence="7 8">DSM 13481</strain>
    </source>
</reference>
<dbReference type="InterPro" id="IPR002869">
    <property type="entry name" value="Pyrv_flavodox_OxRed_cen"/>
</dbReference>
<evidence type="ECO:0000259" key="6">
    <source>
        <dbReference type="Pfam" id="PF01558"/>
    </source>
</evidence>
<gene>
    <name evidence="7" type="ORF">HNP65_001340</name>
</gene>
<dbReference type="EMBL" id="JACHEX010000003">
    <property type="protein sequence ID" value="MBB6062888.1"/>
    <property type="molecule type" value="Genomic_DNA"/>
</dbReference>
<sequence>MVAVKEYNIVITGVGGQGILTAANLLGWAALNEGYKVRVGEVHGMSQRFGSVISYVRFGENVYGSMVPEGKADVILSFEPVEALRYINYLKEGGLVFTNSRPIQPVQVAMGLANYPSHEQIKDIVENKFNAKYISFDAESIAKDAGNIIATNVVLIGALTQTPDFPLSPESIREVIKVSVPKKAVDLNMKAFDMGIKTAQELLK</sequence>
<keyword evidence="3 7" id="KW-0560">Oxidoreductase</keyword>
<evidence type="ECO:0000256" key="4">
    <source>
        <dbReference type="ARBA" id="ARBA00048332"/>
    </source>
</evidence>
<dbReference type="PANTHER" id="PTHR43854:SF1">
    <property type="entry name" value="INDOLEPYRUVATE OXIDOREDUCTASE SUBUNIT IORB"/>
    <property type="match status" value="1"/>
</dbReference>
<dbReference type="InterPro" id="IPR019752">
    <property type="entry name" value="Pyrv/ketoisovalerate_OxRed_cat"/>
</dbReference>
<dbReference type="EC" id="1.2.7.8" evidence="5"/>
<dbReference type="SUPFAM" id="SSF53323">
    <property type="entry name" value="Pyruvate-ferredoxin oxidoreductase, PFOR, domain III"/>
    <property type="match status" value="1"/>
</dbReference>
<evidence type="ECO:0000256" key="3">
    <source>
        <dbReference type="ARBA" id="ARBA00023002"/>
    </source>
</evidence>
<dbReference type="InterPro" id="IPR017719">
    <property type="entry name" value="Indolepyruvate_Fd_OxRdtase_bsu"/>
</dbReference>
<dbReference type="PANTHER" id="PTHR43854">
    <property type="entry name" value="INDOLEPYRUVATE OXIDOREDUCTASE SUBUNIT IORB"/>
    <property type="match status" value="1"/>
</dbReference>
<feature type="domain" description="Pyruvate/ketoisovalerate oxidoreductase catalytic" evidence="6">
    <location>
        <begin position="15"/>
        <end position="196"/>
    </location>
</feature>
<proteinExistence type="predicted"/>
<dbReference type="NCBIfam" id="NF005326">
    <property type="entry name" value="PRK06853.1-6"/>
    <property type="match status" value="1"/>
</dbReference>
<comment type="subunit">
    <text evidence="2">Heterodimer of the IorA and IorB subunits.</text>
</comment>
<evidence type="ECO:0000256" key="5">
    <source>
        <dbReference type="NCBIfam" id="TIGR03334"/>
    </source>
</evidence>
<dbReference type="AlphaFoldDB" id="A0A841GT27"/>
<name>A0A841GT27_9BACT</name>
<keyword evidence="7" id="KW-0670">Pyruvate</keyword>
<dbReference type="Gene3D" id="3.40.920.10">
    <property type="entry name" value="Pyruvate-ferredoxin oxidoreductase, PFOR, domain III"/>
    <property type="match status" value="1"/>
</dbReference>
<dbReference type="Proteomes" id="UP000555828">
    <property type="component" value="Unassembled WGS sequence"/>
</dbReference>
<protein>
    <recommendedName>
        <fullName evidence="5">Indolepyruvate ferredoxin oxidoreductase subunit beta</fullName>
        <ecNumber evidence="5">1.2.7.8</ecNumber>
    </recommendedName>
</protein>
<evidence type="ECO:0000256" key="1">
    <source>
        <dbReference type="ARBA" id="ARBA00002995"/>
    </source>
</evidence>
<comment type="catalytic activity">
    <reaction evidence="4">
        <text>indole-3-pyruvate + 2 oxidized [2Fe-2S]-[ferredoxin] + CoA = (indol-3-yl)acetyl-CoA + 2 reduced [2Fe-2S]-[ferredoxin] + CO2 + H(+)</text>
        <dbReference type="Rhea" id="RHEA:12645"/>
        <dbReference type="Rhea" id="RHEA-COMP:10000"/>
        <dbReference type="Rhea" id="RHEA-COMP:10001"/>
        <dbReference type="ChEBI" id="CHEBI:15378"/>
        <dbReference type="ChEBI" id="CHEBI:16526"/>
        <dbReference type="ChEBI" id="CHEBI:17640"/>
        <dbReference type="ChEBI" id="CHEBI:33737"/>
        <dbReference type="ChEBI" id="CHEBI:33738"/>
        <dbReference type="ChEBI" id="CHEBI:57271"/>
        <dbReference type="ChEBI" id="CHEBI:57287"/>
        <dbReference type="EC" id="1.2.7.8"/>
    </reaction>
</comment>
<dbReference type="NCBIfam" id="TIGR03334">
    <property type="entry name" value="IOR_beta"/>
    <property type="match status" value="1"/>
</dbReference>
<dbReference type="GO" id="GO:0043805">
    <property type="term" value="F:indolepyruvate ferredoxin oxidoreductase activity"/>
    <property type="evidence" value="ECO:0007669"/>
    <property type="project" value="UniProtKB-EC"/>
</dbReference>
<dbReference type="InterPro" id="IPR052198">
    <property type="entry name" value="IorB_Oxidoreductase"/>
</dbReference>
<comment type="function">
    <text evidence="1">Catalyzes the ferredoxin-dependent oxidative decarboxylation of arylpyruvates.</text>
</comment>
<dbReference type="Pfam" id="PF01558">
    <property type="entry name" value="POR"/>
    <property type="match status" value="1"/>
</dbReference>
<accession>A0A841GT27</accession>
<evidence type="ECO:0000313" key="8">
    <source>
        <dbReference type="Proteomes" id="UP000555828"/>
    </source>
</evidence>
<evidence type="ECO:0000313" key="7">
    <source>
        <dbReference type="EMBL" id="MBB6062888.1"/>
    </source>
</evidence>